<dbReference type="InterPro" id="IPR027275">
    <property type="entry name" value="PRC-brl_dom"/>
</dbReference>
<feature type="signal peptide" evidence="1">
    <location>
        <begin position="1"/>
        <end position="20"/>
    </location>
</feature>
<dbReference type="Proteomes" id="UP000474757">
    <property type="component" value="Unassembled WGS sequence"/>
</dbReference>
<dbReference type="Pfam" id="PF05239">
    <property type="entry name" value="PRC"/>
    <property type="match status" value="2"/>
</dbReference>
<gene>
    <name evidence="3" type="ORF">GZA08_10760</name>
</gene>
<dbReference type="Gene3D" id="2.30.30.240">
    <property type="entry name" value="PRC-barrel domain"/>
    <property type="match status" value="2"/>
</dbReference>
<dbReference type="AlphaFoldDB" id="A0A6B2JU33"/>
<sequence length="482" mass="50783">MRTSHSIIAALAILAGPAMAQETADTLDTTDPALLANEDYAAVEIEFGSFEANELIGKRVYASEEGAEITAGLENGWDDIGEVGDLLLSESGELTAVLVDVGGFLGIGEKVVAAPLEDLSFYTENGGTENFFVVYGGTREALETQDEWTPEAAVADADMADDDMADDDMTVVDDVEVVDDEAMADDGMTDETMDDETIVTEGEMTVDGEEELTDDVVLTDETTGVAQGEAEQAMGDDTLMAEGTDDAITMEGTDNEALTDGEVADAEAAIPSTDEALESDTEEMADTDMDEAEVEPMTDEEVADADAALPSTDEALESDADMVAEGDADMDMGAEGEFVTDETIVAEGDMEVEGAAEVMSDDAVVAEGGDAMWDAPQMEMEGYSGVEAAALTAEDLQGAPVFGAEDDRIGKIADVMFTEDGMIEYALIDVGGFLGIGKDQVQVGFDELQILNNDAGDDLRVFVAATEDQMKARAEEMEAVVE</sequence>
<keyword evidence="4" id="KW-1185">Reference proteome</keyword>
<dbReference type="EMBL" id="JAAGAB010000002">
    <property type="protein sequence ID" value="NDV01445.1"/>
    <property type="molecule type" value="Genomic_DNA"/>
</dbReference>
<organism evidence="3 4">
    <name type="scientific">Pseudoroseicyclus tamaricis</name>
    <dbReference type="NCBI Taxonomy" id="2705421"/>
    <lineage>
        <taxon>Bacteria</taxon>
        <taxon>Pseudomonadati</taxon>
        <taxon>Pseudomonadota</taxon>
        <taxon>Alphaproteobacteria</taxon>
        <taxon>Rhodobacterales</taxon>
        <taxon>Paracoccaceae</taxon>
        <taxon>Pseudoroseicyclus</taxon>
    </lineage>
</organism>
<reference evidence="3 4" key="1">
    <citation type="submission" date="2020-02" db="EMBL/GenBank/DDBJ databases">
        <title>Pseudoroseicyclus tamarix, sp. nov., isolated from offshore sediment of a Tamarix chinensis forest.</title>
        <authorList>
            <person name="Gai Y."/>
        </authorList>
    </citation>
    <scope>NUCLEOTIDE SEQUENCE [LARGE SCALE GENOMIC DNA]</scope>
    <source>
        <strain evidence="3 4">CLL3-39</strain>
    </source>
</reference>
<protein>
    <recommendedName>
        <fullName evidence="2">PRC-barrel domain-containing protein</fullName>
    </recommendedName>
</protein>
<keyword evidence="1" id="KW-0732">Signal</keyword>
<evidence type="ECO:0000313" key="3">
    <source>
        <dbReference type="EMBL" id="NDV01445.1"/>
    </source>
</evidence>
<dbReference type="PANTHER" id="PTHR36505:SF1">
    <property type="entry name" value="BLR1072 PROTEIN"/>
    <property type="match status" value="1"/>
</dbReference>
<feature type="domain" description="PRC-barrel" evidence="2">
    <location>
        <begin position="49"/>
        <end position="117"/>
    </location>
</feature>
<evidence type="ECO:0000256" key="1">
    <source>
        <dbReference type="SAM" id="SignalP"/>
    </source>
</evidence>
<dbReference type="InterPro" id="IPR011033">
    <property type="entry name" value="PRC_barrel-like_sf"/>
</dbReference>
<feature type="chain" id="PRO_5025476536" description="PRC-barrel domain-containing protein" evidence="1">
    <location>
        <begin position="21"/>
        <end position="482"/>
    </location>
</feature>
<comment type="caution">
    <text evidence="3">The sequence shown here is derived from an EMBL/GenBank/DDBJ whole genome shotgun (WGS) entry which is preliminary data.</text>
</comment>
<accession>A0A6B2JU33</accession>
<dbReference type="PANTHER" id="PTHR36505">
    <property type="entry name" value="BLR1072 PROTEIN"/>
    <property type="match status" value="1"/>
</dbReference>
<evidence type="ECO:0000259" key="2">
    <source>
        <dbReference type="Pfam" id="PF05239"/>
    </source>
</evidence>
<dbReference type="SUPFAM" id="SSF50346">
    <property type="entry name" value="PRC-barrel domain"/>
    <property type="match status" value="2"/>
</dbReference>
<dbReference type="RefSeq" id="WP_163893369.1">
    <property type="nucleotide sequence ID" value="NZ_JAAFYS010000002.1"/>
</dbReference>
<name>A0A6B2JU33_9RHOB</name>
<feature type="domain" description="PRC-barrel" evidence="2">
    <location>
        <begin position="393"/>
        <end position="458"/>
    </location>
</feature>
<evidence type="ECO:0000313" key="4">
    <source>
        <dbReference type="Proteomes" id="UP000474757"/>
    </source>
</evidence>
<proteinExistence type="predicted"/>